<gene>
    <name evidence="13" type="ORF">PSTEL_01745</name>
</gene>
<dbReference type="SMART" id="SM00342">
    <property type="entry name" value="HTH_ARAC"/>
    <property type="match status" value="1"/>
</dbReference>
<keyword evidence="9" id="KW-0010">Activator</keyword>
<keyword evidence="8" id="KW-0238">DNA-binding</keyword>
<evidence type="ECO:0000256" key="6">
    <source>
        <dbReference type="ARBA" id="ARBA00022833"/>
    </source>
</evidence>
<keyword evidence="11" id="KW-0234">DNA repair</keyword>
<dbReference type="InterPro" id="IPR018060">
    <property type="entry name" value="HTH_AraC"/>
</dbReference>
<dbReference type="GO" id="GO:0006307">
    <property type="term" value="P:DNA alkylation repair"/>
    <property type="evidence" value="ECO:0007669"/>
    <property type="project" value="UniProtKB-ARBA"/>
</dbReference>
<evidence type="ECO:0000313" key="13">
    <source>
        <dbReference type="EMBL" id="AIQ62033.1"/>
    </source>
</evidence>
<dbReference type="PANTHER" id="PTHR46796">
    <property type="entry name" value="HTH-TYPE TRANSCRIPTIONAL ACTIVATOR RHAS-RELATED"/>
    <property type="match status" value="1"/>
</dbReference>
<protein>
    <submittedName>
        <fullName evidence="13">AraC family transcriptional regulator</fullName>
    </submittedName>
</protein>
<dbReference type="PANTHER" id="PTHR46796:SF13">
    <property type="entry name" value="HTH-TYPE TRANSCRIPTIONAL ACTIVATOR RHAS"/>
    <property type="match status" value="1"/>
</dbReference>
<dbReference type="GO" id="GO:0043565">
    <property type="term" value="F:sequence-specific DNA binding"/>
    <property type="evidence" value="ECO:0007669"/>
    <property type="project" value="InterPro"/>
</dbReference>
<sequence>MEQELFDLVYRAVVNRDAAYDGLYYTGVRTTGIVCRPSCRARTPKPDNVTFYPSLEEALQAGFRPCKRCRPEEGGTLRPDAVLAAQADAVIAAEYGRRLTLPELAKRLKISPSHLHRVYKAVTGVTPAAALEQVRLARARELLRDSGRPVSEIGRAVGLRGASHFAAWFQRHEGVSPTAYREQHQGGIADERECNVPAHP</sequence>
<dbReference type="AlphaFoldDB" id="A0A089LS37"/>
<dbReference type="EMBL" id="CP009286">
    <property type="protein sequence ID" value="AIQ62033.1"/>
    <property type="molecule type" value="Genomic_DNA"/>
</dbReference>
<evidence type="ECO:0000256" key="10">
    <source>
        <dbReference type="ARBA" id="ARBA00023163"/>
    </source>
</evidence>
<dbReference type="Pfam" id="PF12833">
    <property type="entry name" value="HTH_18"/>
    <property type="match status" value="1"/>
</dbReference>
<dbReference type="GO" id="GO:0003700">
    <property type="term" value="F:DNA-binding transcription factor activity"/>
    <property type="evidence" value="ECO:0007669"/>
    <property type="project" value="InterPro"/>
</dbReference>
<dbReference type="KEGG" id="pste:PSTEL_01745"/>
<dbReference type="STRING" id="169760.PSTEL_01745"/>
<dbReference type="SUPFAM" id="SSF46689">
    <property type="entry name" value="Homeodomain-like"/>
    <property type="match status" value="2"/>
</dbReference>
<name>A0A089LS37_9BACL</name>
<dbReference type="GO" id="GO:0008270">
    <property type="term" value="F:zinc ion binding"/>
    <property type="evidence" value="ECO:0007669"/>
    <property type="project" value="InterPro"/>
</dbReference>
<evidence type="ECO:0000256" key="8">
    <source>
        <dbReference type="ARBA" id="ARBA00023125"/>
    </source>
</evidence>
<keyword evidence="7" id="KW-0805">Transcription regulation</keyword>
<evidence type="ECO:0000256" key="11">
    <source>
        <dbReference type="ARBA" id="ARBA00023204"/>
    </source>
</evidence>
<comment type="cofactor">
    <cofactor evidence="1">
        <name>Zn(2+)</name>
        <dbReference type="ChEBI" id="CHEBI:29105"/>
    </cofactor>
</comment>
<evidence type="ECO:0000256" key="2">
    <source>
        <dbReference type="ARBA" id="ARBA00022603"/>
    </source>
</evidence>
<evidence type="ECO:0000256" key="3">
    <source>
        <dbReference type="ARBA" id="ARBA00022679"/>
    </source>
</evidence>
<dbReference type="PIRSF" id="PIRSF000408">
    <property type="entry name" value="Alkyltransferas_AdaA"/>
    <property type="match status" value="1"/>
</dbReference>
<reference evidence="13 14" key="1">
    <citation type="submission" date="2014-08" db="EMBL/GenBank/DDBJ databases">
        <title>Comparative genomics of the Paenibacillus odorifer group.</title>
        <authorList>
            <person name="den Bakker H.C."/>
            <person name="Tsai Y.-C."/>
            <person name="Martin N."/>
            <person name="Korlach J."/>
            <person name="Wiedmann M."/>
        </authorList>
    </citation>
    <scope>NUCLEOTIDE SEQUENCE [LARGE SCALE GENOMIC DNA]</scope>
    <source>
        <strain evidence="13 14">DSM 14472</strain>
    </source>
</reference>
<evidence type="ECO:0000256" key="1">
    <source>
        <dbReference type="ARBA" id="ARBA00001947"/>
    </source>
</evidence>
<accession>A0A089LS37</accession>
<organism evidence="13 14">
    <name type="scientific">Paenibacillus stellifer</name>
    <dbReference type="NCBI Taxonomy" id="169760"/>
    <lineage>
        <taxon>Bacteria</taxon>
        <taxon>Bacillati</taxon>
        <taxon>Bacillota</taxon>
        <taxon>Bacilli</taxon>
        <taxon>Bacillales</taxon>
        <taxon>Paenibacillaceae</taxon>
        <taxon>Paenibacillus</taxon>
    </lineage>
</organism>
<dbReference type="InterPro" id="IPR016220">
    <property type="entry name" value="Me-P-triester_DNA_alkyl-Trfase"/>
</dbReference>
<dbReference type="Proteomes" id="UP000029507">
    <property type="component" value="Chromosome"/>
</dbReference>
<keyword evidence="3" id="KW-0808">Transferase</keyword>
<dbReference type="GO" id="GO:0008168">
    <property type="term" value="F:methyltransferase activity"/>
    <property type="evidence" value="ECO:0007669"/>
    <property type="project" value="UniProtKB-KW"/>
</dbReference>
<evidence type="ECO:0000256" key="7">
    <source>
        <dbReference type="ARBA" id="ARBA00023015"/>
    </source>
</evidence>
<dbReference type="PROSITE" id="PS00041">
    <property type="entry name" value="HTH_ARAC_FAMILY_1"/>
    <property type="match status" value="1"/>
</dbReference>
<dbReference type="InterPro" id="IPR018062">
    <property type="entry name" value="HTH_AraC-typ_CS"/>
</dbReference>
<keyword evidence="2" id="KW-0489">Methyltransferase</keyword>
<dbReference type="Gene3D" id="1.10.10.60">
    <property type="entry name" value="Homeodomain-like"/>
    <property type="match status" value="2"/>
</dbReference>
<dbReference type="FunFam" id="3.40.10.10:FF:000001">
    <property type="entry name" value="DNA-3-methyladenine glycosylase 2"/>
    <property type="match status" value="1"/>
</dbReference>
<evidence type="ECO:0000259" key="12">
    <source>
        <dbReference type="PROSITE" id="PS01124"/>
    </source>
</evidence>
<dbReference type="InterPro" id="IPR004026">
    <property type="entry name" value="Ada_DNA_repair_Zn-bd"/>
</dbReference>
<dbReference type="GO" id="GO:0032259">
    <property type="term" value="P:methylation"/>
    <property type="evidence" value="ECO:0007669"/>
    <property type="project" value="UniProtKB-KW"/>
</dbReference>
<proteinExistence type="predicted"/>
<dbReference type="HOGENOM" id="CLU_000445_81_3_9"/>
<dbReference type="Gene3D" id="3.40.10.10">
    <property type="entry name" value="DNA Methylphosphotriester Repair Domain"/>
    <property type="match status" value="1"/>
</dbReference>
<dbReference type="InterPro" id="IPR035451">
    <property type="entry name" value="Ada-like_dom_sf"/>
</dbReference>
<evidence type="ECO:0000256" key="9">
    <source>
        <dbReference type="ARBA" id="ARBA00023159"/>
    </source>
</evidence>
<keyword evidence="5" id="KW-0227">DNA damage</keyword>
<evidence type="ECO:0000313" key="14">
    <source>
        <dbReference type="Proteomes" id="UP000029507"/>
    </source>
</evidence>
<dbReference type="PROSITE" id="PS01124">
    <property type="entry name" value="HTH_ARAC_FAMILY_2"/>
    <property type="match status" value="1"/>
</dbReference>
<keyword evidence="10" id="KW-0804">Transcription</keyword>
<dbReference type="Pfam" id="PF02805">
    <property type="entry name" value="Ada_Zn_binding"/>
    <property type="match status" value="1"/>
</dbReference>
<evidence type="ECO:0000256" key="5">
    <source>
        <dbReference type="ARBA" id="ARBA00022763"/>
    </source>
</evidence>
<dbReference type="InterPro" id="IPR050204">
    <property type="entry name" value="AraC_XylS_family_regulators"/>
</dbReference>
<keyword evidence="4" id="KW-0479">Metal-binding</keyword>
<keyword evidence="14" id="KW-1185">Reference proteome</keyword>
<dbReference type="SUPFAM" id="SSF57884">
    <property type="entry name" value="Ada DNA repair protein, N-terminal domain (N-Ada 10)"/>
    <property type="match status" value="1"/>
</dbReference>
<dbReference type="RefSeq" id="WP_038693085.1">
    <property type="nucleotide sequence ID" value="NZ_CP009286.1"/>
</dbReference>
<keyword evidence="6" id="KW-0862">Zinc</keyword>
<dbReference type="OrthoDB" id="9802228at2"/>
<dbReference type="InterPro" id="IPR009057">
    <property type="entry name" value="Homeodomain-like_sf"/>
</dbReference>
<feature type="domain" description="HTH araC/xylS-type" evidence="12">
    <location>
        <begin position="85"/>
        <end position="183"/>
    </location>
</feature>
<evidence type="ECO:0000256" key="4">
    <source>
        <dbReference type="ARBA" id="ARBA00022723"/>
    </source>
</evidence>